<reference evidence="1" key="1">
    <citation type="submission" date="2016-04" db="EMBL/GenBank/DDBJ databases">
        <authorList>
            <person name="Nguyen H.D."/>
            <person name="Samba Siva P."/>
            <person name="Cullis J."/>
            <person name="Levesque C.A."/>
            <person name="Hambleton S."/>
        </authorList>
    </citation>
    <scope>NUCLEOTIDE SEQUENCE</scope>
    <source>
        <strain evidence="1">DAOMC 236416</strain>
    </source>
</reference>
<proteinExistence type="predicted"/>
<evidence type="ECO:0000313" key="1">
    <source>
        <dbReference type="EMBL" id="KAE8235499.1"/>
    </source>
</evidence>
<dbReference type="SUPFAM" id="SSF56672">
    <property type="entry name" value="DNA/RNA polymerases"/>
    <property type="match status" value="1"/>
</dbReference>
<dbReference type="InterPro" id="IPR052055">
    <property type="entry name" value="Hepadnavirus_pol/RT"/>
</dbReference>
<name>A0A8T8S9H1_9BASI</name>
<comment type="caution">
    <text evidence="1">The sequence shown here is derived from an EMBL/GenBank/DDBJ whole genome shotgun (WGS) entry which is preliminary data.</text>
</comment>
<keyword evidence="2" id="KW-1185">Reference proteome</keyword>
<sequence>MQVHLIIDKELSSHRYHGPHSSGSAVEDLIGPFQTAPLGLRPKPNGKYRLIQDFSHPKTPGPTQSPSINSSLDISLWPTTWYTFANICATILSLPRSAQAFVRDVTSAFRQIPLHSSQWPGTVVEWANQFYIDQFLAFGLGPACGAFGLFADAFADICRAHGIGPTGHWVDDNVFFRVPIEELPSINNHRASLRSQLQPTPDQQRGRSYWQDADQGLHVEDYAHDVLVLPGAEDGFNCGIADVDKLSAALGWPWEQEKDAPWSTVFTYGGLTFNIATREVSLPDRKRHKYLQTISQWEQRGSQHQLHDAQQLLGQLQHATTVHEEGKFHIKGLLDFITSASSHPARRYQLRHEGRRIPTDLEWWK</sequence>
<reference evidence="1" key="2">
    <citation type="journal article" date="2019" name="IMA Fungus">
        <title>Genome sequencing and comparison of five Tilletia species to identify candidate genes for the detection of regulated species infecting wheat.</title>
        <authorList>
            <person name="Nguyen H.D.T."/>
            <person name="Sultana T."/>
            <person name="Kesanakurti P."/>
            <person name="Hambleton S."/>
        </authorList>
    </citation>
    <scope>NUCLEOTIDE SEQUENCE</scope>
    <source>
        <strain evidence="1">DAOMC 236416</strain>
    </source>
</reference>
<dbReference type="InterPro" id="IPR043502">
    <property type="entry name" value="DNA/RNA_pol_sf"/>
</dbReference>
<dbReference type="EMBL" id="LWDF02002732">
    <property type="protein sequence ID" value="KAE8235499.1"/>
    <property type="molecule type" value="Genomic_DNA"/>
</dbReference>
<gene>
    <name evidence="1" type="ORF">A4X13_0g9470</name>
</gene>
<evidence type="ECO:0000313" key="2">
    <source>
        <dbReference type="Proteomes" id="UP000077521"/>
    </source>
</evidence>
<dbReference type="PANTHER" id="PTHR33050">
    <property type="entry name" value="REVERSE TRANSCRIPTASE DOMAIN-CONTAINING PROTEIN"/>
    <property type="match status" value="1"/>
</dbReference>
<protein>
    <recommendedName>
        <fullName evidence="3">Reverse transcriptase domain-containing protein</fullName>
    </recommendedName>
</protein>
<feature type="non-terminal residue" evidence="1">
    <location>
        <position position="365"/>
    </location>
</feature>
<evidence type="ECO:0008006" key="3">
    <source>
        <dbReference type="Google" id="ProtNLM"/>
    </source>
</evidence>
<dbReference type="AlphaFoldDB" id="A0A8T8S9H1"/>
<dbReference type="Proteomes" id="UP000077521">
    <property type="component" value="Unassembled WGS sequence"/>
</dbReference>
<dbReference type="PANTHER" id="PTHR33050:SF7">
    <property type="entry name" value="RIBONUCLEASE H"/>
    <property type="match status" value="1"/>
</dbReference>
<organism evidence="1 2">
    <name type="scientific">Tilletia indica</name>
    <dbReference type="NCBI Taxonomy" id="43049"/>
    <lineage>
        <taxon>Eukaryota</taxon>
        <taxon>Fungi</taxon>
        <taxon>Dikarya</taxon>
        <taxon>Basidiomycota</taxon>
        <taxon>Ustilaginomycotina</taxon>
        <taxon>Exobasidiomycetes</taxon>
        <taxon>Tilletiales</taxon>
        <taxon>Tilletiaceae</taxon>
        <taxon>Tilletia</taxon>
    </lineage>
</organism>
<accession>A0A8T8S9H1</accession>